<organism evidence="1">
    <name type="scientific">Homo sapiens</name>
    <name type="common">Human</name>
    <dbReference type="NCBI Taxonomy" id="9606"/>
    <lineage>
        <taxon>Eukaryota</taxon>
        <taxon>Metazoa</taxon>
        <taxon>Chordata</taxon>
        <taxon>Craniata</taxon>
        <taxon>Vertebrata</taxon>
        <taxon>Euteleostomi</taxon>
        <taxon>Mammalia</taxon>
        <taxon>Eutheria</taxon>
        <taxon>Euarchontoglires</taxon>
        <taxon>Primates</taxon>
        <taxon>Haplorrhini</taxon>
        <taxon>Catarrhini</taxon>
        <taxon>Hominidae</taxon>
        <taxon>Homo</taxon>
    </lineage>
</organism>
<sequence>MSSPKRLHCLCFQLQPPSCLGPQGSRLPFNSVFP</sequence>
<dbReference type="AlphaFoldDB" id="Q76K26"/>
<accession>Q76K26</accession>
<reference evidence="1" key="1">
    <citation type="submission" date="2002-11" db="EMBL/GenBank/DDBJ databases">
        <title>Identification of antisense RNA to CLST11240 in human.</title>
        <authorList>
            <person name="Abe S."/>
        </authorList>
    </citation>
    <scope>NUCLEOTIDE SEQUENCE</scope>
    <source>
        <tissue evidence="1">Prostate</tissue>
    </source>
</reference>
<evidence type="ECO:0000313" key="1">
    <source>
        <dbReference type="EMBL" id="BAD01025.1"/>
    </source>
</evidence>
<name>Q76K26_HUMAN</name>
<dbReference type="EMBL" id="AB095268">
    <property type="protein sequence ID" value="BAD01025.1"/>
    <property type="molecule type" value="Other_RNA"/>
</dbReference>
<gene>
    <name evidence="1" type="primary">anti-CLST11240</name>
</gene>
<protein>
    <submittedName>
        <fullName evidence="1">Anti-CLST11240 hypothetical frame-1 protein</fullName>
    </submittedName>
</protein>
<proteinExistence type="predicted"/>